<comment type="caution">
    <text evidence="2">The sequence shown here is derived from an EMBL/GenBank/DDBJ whole genome shotgun (WGS) entry which is preliminary data.</text>
</comment>
<dbReference type="GO" id="GO:0005829">
    <property type="term" value="C:cytosol"/>
    <property type="evidence" value="ECO:0007669"/>
    <property type="project" value="TreeGrafter"/>
</dbReference>
<organism evidence="2 3">
    <name type="scientific">Brevibacterium rongguiense</name>
    <dbReference type="NCBI Taxonomy" id="2695267"/>
    <lineage>
        <taxon>Bacteria</taxon>
        <taxon>Bacillati</taxon>
        <taxon>Actinomycetota</taxon>
        <taxon>Actinomycetes</taxon>
        <taxon>Micrococcales</taxon>
        <taxon>Brevibacteriaceae</taxon>
        <taxon>Brevibacterium</taxon>
    </lineage>
</organism>
<keyword evidence="3" id="KW-1185">Reference proteome</keyword>
<dbReference type="InterPro" id="IPR050523">
    <property type="entry name" value="AKR_Detox_Biosynth"/>
</dbReference>
<sequence length="304" mass="30844">MQVNRVGHSGFFASELTLGAFDWGRGVAAGTAQELVDGYARAGGTLIEIPAFQSPAAEVLGSLTIPKGVGIAARIGIAGRGDDVRISAGRATLLDQASQVLDRLGRDALDLVILDAFDPVTPLAETAGALTRLVESGRAHYAAAAHCTGWQLAALCGAGAPLVAAWAEASLLARDAEAELAPAAEYLGLGVFAGAALGRGVLTGKYDSGTPQNSRAAGAARAYVEPYLEDGPGQVVAGAARAASALGASPLDVALAWNRSMGWASSAVAPRTPAQLEEILASELVLEPEIRDALDQISAPDGLV</sequence>
<accession>A0A6N9H4X8</accession>
<evidence type="ECO:0000313" key="2">
    <source>
        <dbReference type="EMBL" id="MYM18943.1"/>
    </source>
</evidence>
<dbReference type="RefSeq" id="WP_160952378.1">
    <property type="nucleotide sequence ID" value="NZ_WWEQ01000007.1"/>
</dbReference>
<dbReference type="Pfam" id="PF00248">
    <property type="entry name" value="Aldo_ket_red"/>
    <property type="match status" value="1"/>
</dbReference>
<dbReference type="InterPro" id="IPR036812">
    <property type="entry name" value="NAD(P)_OxRdtase_dom_sf"/>
</dbReference>
<dbReference type="PANTHER" id="PTHR43364:SF18">
    <property type="entry name" value="OXIDOREDUCTASE"/>
    <property type="match status" value="1"/>
</dbReference>
<feature type="domain" description="NADP-dependent oxidoreductase" evidence="1">
    <location>
        <begin position="16"/>
        <end position="297"/>
    </location>
</feature>
<dbReference type="Proteomes" id="UP000469215">
    <property type="component" value="Unassembled WGS sequence"/>
</dbReference>
<protein>
    <submittedName>
        <fullName evidence="2">Aldo/keto reductase</fullName>
    </submittedName>
</protein>
<evidence type="ECO:0000259" key="1">
    <source>
        <dbReference type="Pfam" id="PF00248"/>
    </source>
</evidence>
<name>A0A6N9H4X8_9MICO</name>
<proteinExistence type="predicted"/>
<dbReference type="AlphaFoldDB" id="A0A6N9H4X8"/>
<evidence type="ECO:0000313" key="3">
    <source>
        <dbReference type="Proteomes" id="UP000469215"/>
    </source>
</evidence>
<dbReference type="PANTHER" id="PTHR43364">
    <property type="entry name" value="NADH-SPECIFIC METHYLGLYOXAL REDUCTASE-RELATED"/>
    <property type="match status" value="1"/>
</dbReference>
<dbReference type="InterPro" id="IPR023210">
    <property type="entry name" value="NADP_OxRdtase_dom"/>
</dbReference>
<reference evidence="2 3" key="1">
    <citation type="submission" date="2020-01" db="EMBL/GenBank/DDBJ databases">
        <authorList>
            <person name="Deng T."/>
        </authorList>
    </citation>
    <scope>NUCLEOTIDE SEQUENCE [LARGE SCALE GENOMIC DNA]</scope>
    <source>
        <strain evidence="2 3">5221</strain>
    </source>
</reference>
<dbReference type="SUPFAM" id="SSF51430">
    <property type="entry name" value="NAD(P)-linked oxidoreductase"/>
    <property type="match status" value="1"/>
</dbReference>
<dbReference type="Gene3D" id="3.20.20.100">
    <property type="entry name" value="NADP-dependent oxidoreductase domain"/>
    <property type="match status" value="1"/>
</dbReference>
<dbReference type="EMBL" id="WWEQ01000007">
    <property type="protein sequence ID" value="MYM18943.1"/>
    <property type="molecule type" value="Genomic_DNA"/>
</dbReference>
<gene>
    <name evidence="2" type="ORF">GSY69_02845</name>
</gene>